<feature type="compositionally biased region" description="Low complexity" evidence="11">
    <location>
        <begin position="1954"/>
        <end position="1964"/>
    </location>
</feature>
<evidence type="ECO:0000256" key="3">
    <source>
        <dbReference type="ARBA" id="ARBA00012552"/>
    </source>
</evidence>
<feature type="region of interest" description="Disordered" evidence="11">
    <location>
        <begin position="2082"/>
        <end position="2121"/>
    </location>
</feature>
<keyword evidence="12" id="KW-1133">Transmembrane helix</keyword>
<dbReference type="GO" id="GO:0005524">
    <property type="term" value="F:ATP binding"/>
    <property type="evidence" value="ECO:0007669"/>
    <property type="project" value="UniProtKB-KW"/>
</dbReference>
<evidence type="ECO:0000256" key="9">
    <source>
        <dbReference type="PIRSR" id="PIRSR600407-1"/>
    </source>
</evidence>
<evidence type="ECO:0000256" key="6">
    <source>
        <dbReference type="ARBA" id="ARBA00022806"/>
    </source>
</evidence>
<dbReference type="InterPro" id="IPR011545">
    <property type="entry name" value="DEAD/DEAH_box_helicase_dom"/>
</dbReference>
<comment type="similarity">
    <text evidence="2">Belongs to the GDA1/CD39 NTPase family.</text>
</comment>
<dbReference type="Pfam" id="PF00270">
    <property type="entry name" value="DEAD"/>
    <property type="match status" value="1"/>
</dbReference>
<feature type="compositionally biased region" description="Polar residues" evidence="11">
    <location>
        <begin position="57"/>
        <end position="67"/>
    </location>
</feature>
<dbReference type="GO" id="GO:0017110">
    <property type="term" value="F:nucleoside diphosphate phosphatase activity"/>
    <property type="evidence" value="ECO:0007669"/>
    <property type="project" value="UniProtKB-ARBA"/>
</dbReference>
<keyword evidence="4 10" id="KW-0547">Nucleotide-binding</keyword>
<dbReference type="SMART" id="SM00847">
    <property type="entry name" value="HA2"/>
    <property type="match status" value="1"/>
</dbReference>
<evidence type="ECO:0000256" key="8">
    <source>
        <dbReference type="ARBA" id="ARBA00047984"/>
    </source>
</evidence>
<feature type="compositionally biased region" description="Basic and acidic residues" evidence="11">
    <location>
        <begin position="1070"/>
        <end position="1103"/>
    </location>
</feature>
<proteinExistence type="inferred from homology"/>
<dbReference type="Pfam" id="PF01150">
    <property type="entry name" value="GDA1_CD39"/>
    <property type="match status" value="1"/>
</dbReference>
<evidence type="ECO:0000313" key="15">
    <source>
        <dbReference type="EMBL" id="VVT47231.1"/>
    </source>
</evidence>
<keyword evidence="12" id="KW-0472">Membrane</keyword>
<dbReference type="InterPro" id="IPR002464">
    <property type="entry name" value="DNA/RNA_helicase_DEAH_CS"/>
</dbReference>
<dbReference type="InterPro" id="IPR001650">
    <property type="entry name" value="Helicase_C-like"/>
</dbReference>
<dbReference type="InterPro" id="IPR000407">
    <property type="entry name" value="GDA1_CD39_NTPase"/>
</dbReference>
<dbReference type="GO" id="GO:0045943">
    <property type="term" value="P:positive regulation of transcription by RNA polymerase I"/>
    <property type="evidence" value="ECO:0007669"/>
    <property type="project" value="TreeGrafter"/>
</dbReference>
<feature type="active site" description="Proton acceptor" evidence="9">
    <location>
        <position position="1497"/>
    </location>
</feature>
<dbReference type="SUPFAM" id="SSF52540">
    <property type="entry name" value="P-loop containing nucleoside triphosphate hydrolases"/>
    <property type="match status" value="1"/>
</dbReference>
<dbReference type="PROSITE" id="PS51192">
    <property type="entry name" value="HELICASE_ATP_BIND_1"/>
    <property type="match status" value="1"/>
</dbReference>
<evidence type="ECO:0000256" key="11">
    <source>
        <dbReference type="SAM" id="MobiDB-lite"/>
    </source>
</evidence>
<feature type="region of interest" description="Disordered" evidence="11">
    <location>
        <begin position="1947"/>
        <end position="1975"/>
    </location>
</feature>
<dbReference type="Gene3D" id="3.30.420.40">
    <property type="match status" value="1"/>
</dbReference>
<feature type="region of interest" description="Disordered" evidence="11">
    <location>
        <begin position="1070"/>
        <end position="1105"/>
    </location>
</feature>
<dbReference type="InterPro" id="IPR048333">
    <property type="entry name" value="HA2_WH"/>
</dbReference>
<sequence length="2121" mass="237451">MPPKKHIVFTDEGDTVSKLPEPSKPEPINHTNGKSAKSKRSIDSDASSQKHFKKPKQNGTAHTQATNKPVAKKAIVTPKSNGSTVKKSNKQNLRKGKDVRFFDSEDEEDLIASSDDESGNSHQKHKHKLKLKRIEVKESLAKVRKILPMYQAKDEVIERIFDNEVTVLLGETGSGKSTQLPQLIYDHLQKDNKTKNFKIACTQPRRVAAINLATRVSQEMGIELGGKVGYSVRFDNKSDPAKTQIKYLTDGMLLRELMLDPELSQYHFVILDEAHERTLLTDLSMGILKSIQVKRRGTKNPLKIIVMSATLDAERFSSFFNDSDILFVEGKMYPVQRYYLTTPIDDIVDSMIQTVCQVNLSEPTGDILTFLPGQDEIEKVVQRLNEIAKSLPKEAPLIVALPLYASLPSAAQQKAFEPLPKNRRKVICATNIAETSLTLPGVRYVIDSGLRKVKVFRPNLGMDTLLTVPISQAAANQRMGRAGREAAGKCYRLFTEKTYTEDLPKQTEAEITRTDVSSAVLLLKRAGINDVLGFDWLESPGKKAIKAALLKLYGLKALDESGNITELGQKMALLPVSPQLAAVLLQASNIGGLQLLSTVIDVTACLSVEGLVMNPHPEIRDEVNERRNKLFSGAIEWGDLIMLKEMYDIFLQIPDVSERKLWCKEVCINYKGMTNVVKVRRQIKGYMETLLGIKPSGQKKSKKNKKSKQEDSSDDEEDIDELNTRTDGQFDFQALIKCFLHGYVGSTAIGLPDGRYRSTFNGQYLSIHPSSMMFGQKREAIMYIELVFTQRASTLKVLEKYAEKVNKNQNNWAGFSTFDTSVLFVSHPVSNEVLKNNSSHVKLYTANLKDTKYNFSVFYNLFTETFKLLHPVYGEENEVLPNTSGHKSVFTTLDMIDLNDTINSGYREKPKFRILAEFLGSRPCAENSEPLTIIVTDYSENPLFGAFELTTQYNNVPFTSAALSISIWGKRNMASFLARFKQGSILYFDALTFKPYFGENDLLEASISERKSEQFIPEIDEKDGNYVAFLMRRKQYLNKFGHSSKSIKCKINNERQLVHVACVNERLKTKRPVEKESENSSRSKKPRHEEFGITSPEIKRENDDSNIDLTDFNNNLENIEPGHRLHGEVQQELKNPNDIPDERVSQHFNPHSEDYTNQIMSEDDYNDDSIGFKIKTEPSDCDINDQCERNDTQMASETEVTEIFNAKKRINLTERINLNTDTESTKIRIEKSNHGKYYLNFSMRLKDNTGNGIDVCISGKDAEHFFQTSCDDLKNRPKKIKEVINSLEGKKVAIRVFLLQTPDLKSPVHLPNQNYTARSLISTLLMPNNTSSSFVFQKRTPIPDHDVATRYAVIVDAGSSGSRVQVFSWKDPAGLQSSLLNNQESSREEILNSVPAITQDAQFNKKISPGISSFAGNTKSLWKEHLLQLIEAAESGVPENDRPHTPIFVLATAGMRLLPEADQEEILKKTCEELQMKTDFYLPECQQHVSIIDGETEALYGWISLNYLMDSFNSQENEIHSNVESKSFGFMDMGGASIQIAFSPNSTETERHLNDLYNVRLRNLNGNNQEWKVFVSSWLGFGANEARRRYAQHLIEEEHFETNSYPQKLPLDPCYPRGLKHDMKINVNTTMSFEGNGNFTTCLQSMQPLLRKDQPCADDPCLFNGVHAPAIDFGTEKFVGVSEYWYTANDIFKLGGKYDFETFSSHVAQYCSMGWDDIKKETNPGGRFHEIPEDKLEAACFKATWVINILHSGFQLPIDESGTVLSLDSNGKLTYQRRDNSAISPFTSVSSVKSTELTWMLGRAVLYASSQVPSSSSSVSDVGFLPADVSSKHFVDGGELEGFAQFTPSPVSQESSSKLSSSSWLSGGFQALGSVMLLAVLGYLILYVFQVLKHTRYFNLVMTKRNIVSVPKVISRYVGAVKHAIFGDGSMSYQRMLEEGGALLTETGRSTPVSHSGTSSLHSSPPNFRDSFGENPDGFVHYNNEQLPALQSPFAPQLPTGRSSSMVDLSQYQNLRPPSRPSSRVSLFNSVSHWNGQTGTNNSALPTLLGGNGPNAVVPPPVGGPAPNMLRTGSVTPQVPLHTGFLSPKFDAAEEGDGSSSRLNPSPPLKRPSSRVFRKNM</sequence>
<comment type="similarity">
    <text evidence="1">Belongs to the DEAD box helicase family. DEAH subfamily.</text>
</comment>
<dbReference type="RefSeq" id="XP_031852220.1">
    <property type="nucleotide sequence ID" value="XM_031996329.1"/>
</dbReference>
<feature type="transmembrane region" description="Helical" evidence="12">
    <location>
        <begin position="1864"/>
        <end position="1889"/>
    </location>
</feature>
<feature type="compositionally biased region" description="Basic residues" evidence="11">
    <location>
        <begin position="697"/>
        <end position="706"/>
    </location>
</feature>
<dbReference type="EMBL" id="CABVLU010000001">
    <property type="protein sequence ID" value="VVT47231.1"/>
    <property type="molecule type" value="Genomic_DNA"/>
</dbReference>
<reference evidence="15 16" key="1">
    <citation type="submission" date="2019-09" db="EMBL/GenBank/DDBJ databases">
        <authorList>
            <person name="Brejova B."/>
        </authorList>
    </citation>
    <scope>NUCLEOTIDE SEQUENCE [LARGE SCALE GENOMIC DNA]</scope>
</reference>
<feature type="domain" description="Helicase C-terminal" evidence="14">
    <location>
        <begin position="346"/>
        <end position="527"/>
    </location>
</feature>
<dbReference type="Gene3D" id="3.40.50.300">
    <property type="entry name" value="P-loop containing nucleotide triphosphate hydrolases"/>
    <property type="match status" value="2"/>
</dbReference>
<dbReference type="InterPro" id="IPR012340">
    <property type="entry name" value="NA-bd_OB-fold"/>
</dbReference>
<evidence type="ECO:0000259" key="14">
    <source>
        <dbReference type="PROSITE" id="PS51194"/>
    </source>
</evidence>
<evidence type="ECO:0000256" key="12">
    <source>
        <dbReference type="SAM" id="Phobius"/>
    </source>
</evidence>
<dbReference type="PROSITE" id="PS51194">
    <property type="entry name" value="HELICASE_CTER"/>
    <property type="match status" value="1"/>
</dbReference>
<dbReference type="PANTHER" id="PTHR18934">
    <property type="entry name" value="ATP-DEPENDENT RNA HELICASE"/>
    <property type="match status" value="1"/>
</dbReference>
<evidence type="ECO:0000256" key="10">
    <source>
        <dbReference type="PIRSR" id="PIRSR600407-2"/>
    </source>
</evidence>
<name>A0A5E8BCP7_9ASCO</name>
<dbReference type="GO" id="GO:0003724">
    <property type="term" value="F:RNA helicase activity"/>
    <property type="evidence" value="ECO:0007669"/>
    <property type="project" value="UniProtKB-EC"/>
</dbReference>
<dbReference type="GO" id="GO:1990904">
    <property type="term" value="C:ribonucleoprotein complex"/>
    <property type="evidence" value="ECO:0007669"/>
    <property type="project" value="UniProtKB-ARBA"/>
</dbReference>
<dbReference type="Gene3D" id="1.20.120.1080">
    <property type="match status" value="1"/>
</dbReference>
<dbReference type="GO" id="GO:0005730">
    <property type="term" value="C:nucleolus"/>
    <property type="evidence" value="ECO:0007669"/>
    <property type="project" value="TreeGrafter"/>
</dbReference>
<dbReference type="CDD" id="cd18791">
    <property type="entry name" value="SF2_C_RHA"/>
    <property type="match status" value="1"/>
</dbReference>
<organism evidence="15 16">
    <name type="scientific">Magnusiomyces paraingens</name>
    <dbReference type="NCBI Taxonomy" id="2606893"/>
    <lineage>
        <taxon>Eukaryota</taxon>
        <taxon>Fungi</taxon>
        <taxon>Dikarya</taxon>
        <taxon>Ascomycota</taxon>
        <taxon>Saccharomycotina</taxon>
        <taxon>Dipodascomycetes</taxon>
        <taxon>Dipodascales</taxon>
        <taxon>Dipodascaceae</taxon>
        <taxon>Magnusiomyces</taxon>
    </lineage>
</organism>
<keyword evidence="5" id="KW-0378">Hydrolase</keyword>
<dbReference type="GO" id="GO:0065003">
    <property type="term" value="P:protein-containing complex assembly"/>
    <property type="evidence" value="ECO:0007669"/>
    <property type="project" value="UniProtKB-ARBA"/>
</dbReference>
<feature type="domain" description="Helicase ATP-binding" evidence="13">
    <location>
        <begin position="157"/>
        <end position="329"/>
    </location>
</feature>
<dbReference type="EC" id="3.6.4.13" evidence="3"/>
<dbReference type="SMART" id="SM00487">
    <property type="entry name" value="DEXDc"/>
    <property type="match status" value="1"/>
</dbReference>
<dbReference type="OrthoDB" id="10253254at2759"/>
<dbReference type="Pfam" id="PF00271">
    <property type="entry name" value="Helicase_C"/>
    <property type="match status" value="1"/>
</dbReference>
<dbReference type="PANTHER" id="PTHR18934:SF118">
    <property type="entry name" value="ATP-DEPENDENT RNA HELICASE DHX33"/>
    <property type="match status" value="1"/>
</dbReference>
<dbReference type="Pfam" id="PF04408">
    <property type="entry name" value="WHD_HA2"/>
    <property type="match status" value="1"/>
</dbReference>
<dbReference type="FunFam" id="3.40.50.300:FF:000145">
    <property type="entry name" value="probable ATP-dependent RNA helicase DHX40"/>
    <property type="match status" value="1"/>
</dbReference>
<comment type="catalytic activity">
    <reaction evidence="8">
        <text>ATP + H2O = ADP + phosphate + H(+)</text>
        <dbReference type="Rhea" id="RHEA:13065"/>
        <dbReference type="ChEBI" id="CHEBI:15377"/>
        <dbReference type="ChEBI" id="CHEBI:15378"/>
        <dbReference type="ChEBI" id="CHEBI:30616"/>
        <dbReference type="ChEBI" id="CHEBI:43474"/>
        <dbReference type="ChEBI" id="CHEBI:456216"/>
        <dbReference type="EC" id="3.6.4.13"/>
    </reaction>
</comment>
<dbReference type="Proteomes" id="UP000398389">
    <property type="component" value="Unassembled WGS sequence"/>
</dbReference>
<dbReference type="SMART" id="SM00490">
    <property type="entry name" value="HELICc"/>
    <property type="match status" value="1"/>
</dbReference>
<evidence type="ECO:0000256" key="1">
    <source>
        <dbReference type="ARBA" id="ARBA00008792"/>
    </source>
</evidence>
<feature type="region of interest" description="Disordered" evidence="11">
    <location>
        <begin position="696"/>
        <end position="719"/>
    </location>
</feature>
<dbReference type="InterPro" id="IPR027417">
    <property type="entry name" value="P-loop_NTPase"/>
</dbReference>
<protein>
    <recommendedName>
        <fullName evidence="3">RNA helicase</fullName>
        <ecNumber evidence="3">3.6.4.13</ecNumber>
    </recommendedName>
</protein>
<keyword evidence="6" id="KW-0347">Helicase</keyword>
<dbReference type="Gene3D" id="2.40.50.140">
    <property type="entry name" value="Nucleic acid-binding proteins"/>
    <property type="match status" value="1"/>
</dbReference>
<keyword evidence="12" id="KW-0812">Transmembrane</keyword>
<evidence type="ECO:0000259" key="13">
    <source>
        <dbReference type="PROSITE" id="PS51192"/>
    </source>
</evidence>
<feature type="compositionally biased region" description="Basic residues" evidence="11">
    <location>
        <begin position="2112"/>
        <end position="2121"/>
    </location>
</feature>
<gene>
    <name evidence="15" type="ORF">SAPINGB_P001608</name>
</gene>
<dbReference type="InterPro" id="IPR014001">
    <property type="entry name" value="Helicase_ATP-bd"/>
</dbReference>
<evidence type="ECO:0000256" key="4">
    <source>
        <dbReference type="ARBA" id="ARBA00022741"/>
    </source>
</evidence>
<dbReference type="PROSITE" id="PS00690">
    <property type="entry name" value="DEAH_ATP_HELICASE"/>
    <property type="match status" value="1"/>
</dbReference>
<dbReference type="Gene3D" id="3.30.420.150">
    <property type="entry name" value="Exopolyphosphatase. Domain 2"/>
    <property type="match status" value="1"/>
</dbReference>
<evidence type="ECO:0000313" key="16">
    <source>
        <dbReference type="Proteomes" id="UP000398389"/>
    </source>
</evidence>
<feature type="binding site" evidence="10">
    <location>
        <begin position="1535"/>
        <end position="1539"/>
    </location>
    <ligand>
        <name>ATP</name>
        <dbReference type="ChEBI" id="CHEBI:30616"/>
    </ligand>
</feature>
<evidence type="ECO:0000256" key="5">
    <source>
        <dbReference type="ARBA" id="ARBA00022801"/>
    </source>
</evidence>
<dbReference type="FunFam" id="3.40.50.300:FF:000578">
    <property type="entry name" value="probable ATP-dependent RNA helicase DHX35"/>
    <property type="match status" value="1"/>
</dbReference>
<dbReference type="GO" id="GO:0005794">
    <property type="term" value="C:Golgi apparatus"/>
    <property type="evidence" value="ECO:0007669"/>
    <property type="project" value="UniProtKB-ARBA"/>
</dbReference>
<keyword evidence="16" id="KW-1185">Reference proteome</keyword>
<evidence type="ECO:0000256" key="2">
    <source>
        <dbReference type="ARBA" id="ARBA00009283"/>
    </source>
</evidence>
<keyword evidence="7 10" id="KW-0067">ATP-binding</keyword>
<dbReference type="GO" id="GO:0003725">
    <property type="term" value="F:double-stranded RNA binding"/>
    <property type="evidence" value="ECO:0007669"/>
    <property type="project" value="TreeGrafter"/>
</dbReference>
<dbReference type="InterPro" id="IPR007502">
    <property type="entry name" value="Helicase-assoc_dom"/>
</dbReference>
<dbReference type="GeneID" id="43580429"/>
<accession>A0A5E8BCP7</accession>
<feature type="region of interest" description="Disordered" evidence="11">
    <location>
        <begin position="1"/>
        <end position="100"/>
    </location>
</feature>
<evidence type="ECO:0000256" key="7">
    <source>
        <dbReference type="ARBA" id="ARBA00022840"/>
    </source>
</evidence>